<sequence length="514" mass="57957">MSISGIMALLRMNPTPIHQVHPYIRIILLVTLLNCGLTILFFSHIIFFPNLTRPHIPLDSITSSVKYVLRPLASRPDITKSCVEGHQETLASGYTIEVKCNMYRQGVTYDEVSSYSECAAICESLDIDVCSYHPPSKRCVVSSLYGRDIPREGVYYMTKVIENDPEDIDSYDHGDPFEEVPDPEMDACLDRIADLETELEHCRSETVPSTPLCGVQGIAINGRIDMIQVTGVDACKAICLANPSCQAYSASDNPGDWCYIFDRPHGGLTTNYYRHLHTYDRDSDIRGNGNMASWWSTALKAWAITSENPAIMSASDSVVYHYLAIGKLGRGEVVKLFMIDAGIKFEERLYARDDTWPETKEKLKKQGLTRTGQLPSVEYKGKVLTGHVPILRYLSRELGAYDGTTNDDKYLVDLVSDIYVDWRVQWVANLKGLNPDYKEKDAPPYYELLGQYYAEREGPYLLGDTVTYADFAVYVSLDNDIRTKTLPETLPESIVKFRTAFEARPNIADYIKQG</sequence>
<dbReference type="SUPFAM" id="SSF52833">
    <property type="entry name" value="Thioredoxin-like"/>
    <property type="match status" value="1"/>
</dbReference>
<dbReference type="Gene3D" id="1.20.1050.10">
    <property type="match status" value="1"/>
</dbReference>
<dbReference type="GO" id="GO:0006749">
    <property type="term" value="P:glutathione metabolic process"/>
    <property type="evidence" value="ECO:0007669"/>
    <property type="project" value="TreeGrafter"/>
</dbReference>
<dbReference type="GO" id="GO:0004364">
    <property type="term" value="F:glutathione transferase activity"/>
    <property type="evidence" value="ECO:0007669"/>
    <property type="project" value="TreeGrafter"/>
</dbReference>
<keyword evidence="1" id="KW-0812">Transmembrane</keyword>
<accession>A0A8H5VNZ5</accession>
<feature type="domain" description="GST N-terminal" evidence="2">
    <location>
        <begin position="318"/>
        <end position="402"/>
    </location>
</feature>
<keyword evidence="1" id="KW-1133">Transmembrane helix</keyword>
<dbReference type="InterPro" id="IPR003609">
    <property type="entry name" value="Pan_app"/>
</dbReference>
<evidence type="ECO:0000313" key="5">
    <source>
        <dbReference type="EMBL" id="KAF5627829.1"/>
    </source>
</evidence>
<comment type="caution">
    <text evidence="5">The sequence shown here is derived from an EMBL/GenBank/DDBJ whole genome shotgun (WGS) entry which is preliminary data.</text>
</comment>
<dbReference type="AlphaFoldDB" id="A0A8H5VNZ5"/>
<dbReference type="PROSITE" id="PS50948">
    <property type="entry name" value="PAN"/>
    <property type="match status" value="1"/>
</dbReference>
<gene>
    <name evidence="5" type="ORF">FTJAE_9097</name>
</gene>
<reference evidence="5 6" key="1">
    <citation type="submission" date="2020-05" db="EMBL/GenBank/DDBJ databases">
        <title>Identification and distribution of gene clusters putatively required for synthesis of sphingolipid metabolism inhibitors in phylogenetically diverse species of the filamentous fungus Fusarium.</title>
        <authorList>
            <person name="Kim H.-S."/>
            <person name="Busman M."/>
            <person name="Brown D.W."/>
            <person name="Divon H."/>
            <person name="Uhlig S."/>
            <person name="Proctor R.H."/>
        </authorList>
    </citation>
    <scope>NUCLEOTIDE SEQUENCE [LARGE SCALE GENOMIC DNA]</scope>
    <source>
        <strain evidence="5 6">NRRL 66243</strain>
    </source>
</reference>
<dbReference type="CDD" id="cd03039">
    <property type="entry name" value="GST_N_Sigma_like"/>
    <property type="match status" value="1"/>
</dbReference>
<feature type="domain" description="Apple" evidence="4">
    <location>
        <begin position="213"/>
        <end position="277"/>
    </location>
</feature>
<dbReference type="InterPro" id="IPR050213">
    <property type="entry name" value="GST_superfamily"/>
</dbReference>
<dbReference type="PROSITE" id="PS50405">
    <property type="entry name" value="GST_CTER"/>
    <property type="match status" value="1"/>
</dbReference>
<feature type="domain" description="GST C-terminal" evidence="3">
    <location>
        <begin position="405"/>
        <end position="514"/>
    </location>
</feature>
<evidence type="ECO:0000313" key="6">
    <source>
        <dbReference type="Proteomes" id="UP000530670"/>
    </source>
</evidence>
<name>A0A8H5VNZ5_9HYPO</name>
<dbReference type="InterPro" id="IPR010987">
    <property type="entry name" value="Glutathione-S-Trfase_C-like"/>
</dbReference>
<dbReference type="RefSeq" id="XP_037203852.1">
    <property type="nucleotide sequence ID" value="XM_037355982.1"/>
</dbReference>
<dbReference type="Gene3D" id="3.40.30.10">
    <property type="entry name" value="Glutaredoxin"/>
    <property type="match status" value="1"/>
</dbReference>
<dbReference type="Proteomes" id="UP000530670">
    <property type="component" value="Unassembled WGS sequence"/>
</dbReference>
<evidence type="ECO:0000259" key="2">
    <source>
        <dbReference type="PROSITE" id="PS50404"/>
    </source>
</evidence>
<dbReference type="InterPro" id="IPR036282">
    <property type="entry name" value="Glutathione-S-Trfase_C_sf"/>
</dbReference>
<dbReference type="OrthoDB" id="414243at2759"/>
<keyword evidence="5" id="KW-0808">Transferase</keyword>
<feature type="transmembrane region" description="Helical" evidence="1">
    <location>
        <begin position="26"/>
        <end position="48"/>
    </location>
</feature>
<proteinExistence type="predicted"/>
<protein>
    <submittedName>
        <fullName evidence="5">Glutathione S-transferase P 10</fullName>
    </submittedName>
</protein>
<evidence type="ECO:0000256" key="1">
    <source>
        <dbReference type="SAM" id="Phobius"/>
    </source>
</evidence>
<dbReference type="PROSITE" id="PS50404">
    <property type="entry name" value="GST_NTER"/>
    <property type="match status" value="1"/>
</dbReference>
<dbReference type="Pfam" id="PF08276">
    <property type="entry name" value="PAN_2"/>
    <property type="match status" value="1"/>
</dbReference>
<evidence type="ECO:0000259" key="4">
    <source>
        <dbReference type="PROSITE" id="PS50948"/>
    </source>
</evidence>
<dbReference type="EMBL" id="JAAQRI010000203">
    <property type="protein sequence ID" value="KAF5627829.1"/>
    <property type="molecule type" value="Genomic_DNA"/>
</dbReference>
<keyword evidence="6" id="KW-1185">Reference proteome</keyword>
<dbReference type="SUPFAM" id="SSF47616">
    <property type="entry name" value="GST C-terminal domain-like"/>
    <property type="match status" value="1"/>
</dbReference>
<organism evidence="5 6">
    <name type="scientific">Fusarium tjaetaba</name>
    <dbReference type="NCBI Taxonomy" id="1567544"/>
    <lineage>
        <taxon>Eukaryota</taxon>
        <taxon>Fungi</taxon>
        <taxon>Dikarya</taxon>
        <taxon>Ascomycota</taxon>
        <taxon>Pezizomycotina</taxon>
        <taxon>Sordariomycetes</taxon>
        <taxon>Hypocreomycetidae</taxon>
        <taxon>Hypocreales</taxon>
        <taxon>Nectriaceae</taxon>
        <taxon>Fusarium</taxon>
        <taxon>Fusarium fujikuroi species complex</taxon>
    </lineage>
</organism>
<dbReference type="InterPro" id="IPR036249">
    <property type="entry name" value="Thioredoxin-like_sf"/>
</dbReference>
<keyword evidence="1" id="KW-0472">Membrane</keyword>
<dbReference type="InterPro" id="IPR004046">
    <property type="entry name" value="GST_C"/>
</dbReference>
<dbReference type="PANTHER" id="PTHR11571">
    <property type="entry name" value="GLUTATHIONE S-TRANSFERASE"/>
    <property type="match status" value="1"/>
</dbReference>
<dbReference type="InterPro" id="IPR004045">
    <property type="entry name" value="Glutathione_S-Trfase_N"/>
</dbReference>
<dbReference type="PANTHER" id="PTHR11571:SF150">
    <property type="entry name" value="GLUTATHIONE S-TRANSFERASE"/>
    <property type="match status" value="1"/>
</dbReference>
<dbReference type="GeneID" id="59308252"/>
<evidence type="ECO:0000259" key="3">
    <source>
        <dbReference type="PROSITE" id="PS50405"/>
    </source>
</evidence>
<dbReference type="Pfam" id="PF14497">
    <property type="entry name" value="GST_C_3"/>
    <property type="match status" value="1"/>
</dbReference>